<dbReference type="EMBL" id="CM056743">
    <property type="protein sequence ID" value="KAJ8673967.1"/>
    <property type="molecule type" value="Genomic_DNA"/>
</dbReference>
<reference evidence="1" key="1">
    <citation type="submission" date="2023-04" db="EMBL/GenBank/DDBJ databases">
        <title>A chromosome-level genome assembly of the parasitoid wasp Eretmocerus hayati.</title>
        <authorList>
            <person name="Zhong Y."/>
            <person name="Liu S."/>
            <person name="Liu Y."/>
        </authorList>
    </citation>
    <scope>NUCLEOTIDE SEQUENCE</scope>
    <source>
        <strain evidence="1">ZJU_SS_LIU_2023</strain>
    </source>
</reference>
<keyword evidence="2" id="KW-1185">Reference proteome</keyword>
<name>A0ACC2NS97_9HYME</name>
<proteinExistence type="predicted"/>
<comment type="caution">
    <text evidence="1">The sequence shown here is derived from an EMBL/GenBank/DDBJ whole genome shotgun (WGS) entry which is preliminary data.</text>
</comment>
<protein>
    <submittedName>
        <fullName evidence="1">Uncharacterized protein</fullName>
    </submittedName>
</protein>
<sequence>MKLCLIFTCIVAVAVDGFAAQPINSSFGHVVVKEEKDGYLSSNIGEREDGDDLEVVLTTTTIRESGSFGARTVYPFAGHKITKLSVIYPKGDLEVTISPPATNPVKELTISVAPGKNNPESLKYKIVVYGKAI</sequence>
<dbReference type="Proteomes" id="UP001239111">
    <property type="component" value="Chromosome 3"/>
</dbReference>
<gene>
    <name evidence="1" type="ORF">QAD02_005229</name>
</gene>
<evidence type="ECO:0000313" key="2">
    <source>
        <dbReference type="Proteomes" id="UP001239111"/>
    </source>
</evidence>
<accession>A0ACC2NS97</accession>
<evidence type="ECO:0000313" key="1">
    <source>
        <dbReference type="EMBL" id="KAJ8673967.1"/>
    </source>
</evidence>
<organism evidence="1 2">
    <name type="scientific">Eretmocerus hayati</name>
    <dbReference type="NCBI Taxonomy" id="131215"/>
    <lineage>
        <taxon>Eukaryota</taxon>
        <taxon>Metazoa</taxon>
        <taxon>Ecdysozoa</taxon>
        <taxon>Arthropoda</taxon>
        <taxon>Hexapoda</taxon>
        <taxon>Insecta</taxon>
        <taxon>Pterygota</taxon>
        <taxon>Neoptera</taxon>
        <taxon>Endopterygota</taxon>
        <taxon>Hymenoptera</taxon>
        <taxon>Apocrita</taxon>
        <taxon>Proctotrupomorpha</taxon>
        <taxon>Chalcidoidea</taxon>
        <taxon>Aphelinidae</taxon>
        <taxon>Aphelininae</taxon>
        <taxon>Eretmocerus</taxon>
    </lineage>
</organism>